<keyword evidence="3" id="KW-1185">Reference proteome</keyword>
<feature type="chain" id="PRO_5036972628" description="Abnormal cell migration protein 18-like fibronectin type I domain-containing protein" evidence="1">
    <location>
        <begin position="20"/>
        <end position="307"/>
    </location>
</feature>
<reference evidence="4" key="1">
    <citation type="submission" date="2022-11" db="UniProtKB">
        <authorList>
            <consortium name="WormBaseParasite"/>
        </authorList>
    </citation>
    <scope>IDENTIFICATION</scope>
</reference>
<protein>
    <recommendedName>
        <fullName evidence="2">Abnormal cell migration protein 18-like fibronectin type I domain-containing protein</fullName>
    </recommendedName>
</protein>
<evidence type="ECO:0000313" key="4">
    <source>
        <dbReference type="WBParaSite" id="ACRNAN_scaffold6249.g22192.t1"/>
    </source>
</evidence>
<dbReference type="Pfam" id="PF23003">
    <property type="entry name" value="Fn1_2"/>
    <property type="match status" value="2"/>
</dbReference>
<feature type="signal peptide" evidence="1">
    <location>
        <begin position="1"/>
        <end position="19"/>
    </location>
</feature>
<evidence type="ECO:0000256" key="1">
    <source>
        <dbReference type="SAM" id="SignalP"/>
    </source>
</evidence>
<dbReference type="WBParaSite" id="ACRNAN_scaffold6249.g22192.t1">
    <property type="protein sequence ID" value="ACRNAN_scaffold6249.g22192.t1"/>
    <property type="gene ID" value="ACRNAN_scaffold6249.g22192"/>
</dbReference>
<accession>A0A914E9G5</accession>
<evidence type="ECO:0000313" key="3">
    <source>
        <dbReference type="Proteomes" id="UP000887540"/>
    </source>
</evidence>
<dbReference type="AlphaFoldDB" id="A0A914E9G5"/>
<dbReference type="Proteomes" id="UP000887540">
    <property type="component" value="Unplaced"/>
</dbReference>
<name>A0A914E9G5_9BILA</name>
<sequence length="307" mass="34623">MRQVILLCFVACVLNCVRGYEVVDCDICHRSYHQVSNSHHADQKKGCSKNGVNFNDGDSYRHSHLRYICENGIMAIKGCYVDESRDLGIGENYVDHQKNYSMKCYKKDNSIGYKEITCGSLGFNEDFTSCKTALRTPTNYACGVCQENSNLGKISAPTQNKTISPLRETYVQNANRCTKNGQFFNEGDIYRNNHLRYKCENGVMRVKGCYAGNDKDLDVGQNFVDHVANSVLHCQKLGNKIGYKLNFCSGTGFNEDMSDCKGTSTMDGNNAENSYDEVIHHKVYVTKNNAENKVDEERVMHVNCDCN</sequence>
<organism evidence="3 4">
    <name type="scientific">Acrobeloides nanus</name>
    <dbReference type="NCBI Taxonomy" id="290746"/>
    <lineage>
        <taxon>Eukaryota</taxon>
        <taxon>Metazoa</taxon>
        <taxon>Ecdysozoa</taxon>
        <taxon>Nematoda</taxon>
        <taxon>Chromadorea</taxon>
        <taxon>Rhabditida</taxon>
        <taxon>Tylenchina</taxon>
        <taxon>Cephalobomorpha</taxon>
        <taxon>Cephaloboidea</taxon>
        <taxon>Cephalobidae</taxon>
        <taxon>Acrobeloides</taxon>
    </lineage>
</organism>
<keyword evidence="1" id="KW-0732">Signal</keyword>
<feature type="domain" description="Abnormal cell migration protein 18-like fibronectin type I" evidence="2">
    <location>
        <begin position="176"/>
        <end position="239"/>
    </location>
</feature>
<feature type="domain" description="Abnormal cell migration protein 18-like fibronectin type I" evidence="2">
    <location>
        <begin position="45"/>
        <end position="110"/>
    </location>
</feature>
<evidence type="ECO:0000259" key="2">
    <source>
        <dbReference type="Pfam" id="PF23003"/>
    </source>
</evidence>
<proteinExistence type="predicted"/>
<dbReference type="InterPro" id="IPR055119">
    <property type="entry name" value="Mig18_Fn1"/>
</dbReference>